<keyword evidence="2" id="KW-1133">Transmembrane helix</keyword>
<feature type="transmembrane region" description="Helical" evidence="2">
    <location>
        <begin position="12"/>
        <end position="35"/>
    </location>
</feature>
<evidence type="ECO:0000313" key="4">
    <source>
        <dbReference type="Proteomes" id="UP000799537"/>
    </source>
</evidence>
<name>A0A6A6CXW0_ZASCE</name>
<sequence length="382" mass="42737">MPPRILLSQSQLSVVVSSAVVFVFTALLFLSGYVIQQQTVKGLKVAIQPRIPQAPPSLGNPDDQKPTQQEFQPSRLFGRNGGRVAYTDFDRDVHSAGTNINWRRLAHVQLVSNHHDVCNAIMVLADLHIMKSPARRVLLFPKAWAQEKKAETDADPYLGSTRRLLKLAARRYHVELHPIEPILNQAGEETYSLTSAYALQSDFDRLLAVETPGLLLDSEPLDAILGFTESAPFVMLHDTHLNDGVHSEDIFLLAPSKATYADLTKRLATPEMSGFNDTYLASMFNDTILLASSDEKSALIRSVGTLHDVGHKFNKEAFVSDVAYIRFSDPKLPGPEYEVPWPDKVAARPKNKDADWIWTDLYGQFAQKRMDTCGLDLESWRP</sequence>
<dbReference type="OrthoDB" id="5367275at2759"/>
<keyword evidence="2" id="KW-0812">Transmembrane</keyword>
<evidence type="ECO:0000256" key="2">
    <source>
        <dbReference type="SAM" id="Phobius"/>
    </source>
</evidence>
<organism evidence="3 4">
    <name type="scientific">Zasmidium cellare ATCC 36951</name>
    <dbReference type="NCBI Taxonomy" id="1080233"/>
    <lineage>
        <taxon>Eukaryota</taxon>
        <taxon>Fungi</taxon>
        <taxon>Dikarya</taxon>
        <taxon>Ascomycota</taxon>
        <taxon>Pezizomycotina</taxon>
        <taxon>Dothideomycetes</taxon>
        <taxon>Dothideomycetidae</taxon>
        <taxon>Mycosphaerellales</taxon>
        <taxon>Mycosphaerellaceae</taxon>
        <taxon>Zasmidium</taxon>
    </lineage>
</organism>
<gene>
    <name evidence="3" type="ORF">M409DRAFT_18107</name>
</gene>
<accession>A0A6A6CXW0</accession>
<reference evidence="3" key="1">
    <citation type="journal article" date="2020" name="Stud. Mycol.">
        <title>101 Dothideomycetes genomes: a test case for predicting lifestyles and emergence of pathogens.</title>
        <authorList>
            <person name="Haridas S."/>
            <person name="Albert R."/>
            <person name="Binder M."/>
            <person name="Bloem J."/>
            <person name="Labutti K."/>
            <person name="Salamov A."/>
            <person name="Andreopoulos B."/>
            <person name="Baker S."/>
            <person name="Barry K."/>
            <person name="Bills G."/>
            <person name="Bluhm B."/>
            <person name="Cannon C."/>
            <person name="Castanera R."/>
            <person name="Culley D."/>
            <person name="Daum C."/>
            <person name="Ezra D."/>
            <person name="Gonzalez J."/>
            <person name="Henrissat B."/>
            <person name="Kuo A."/>
            <person name="Liang C."/>
            <person name="Lipzen A."/>
            <person name="Lutzoni F."/>
            <person name="Magnuson J."/>
            <person name="Mondo S."/>
            <person name="Nolan M."/>
            <person name="Ohm R."/>
            <person name="Pangilinan J."/>
            <person name="Park H.-J."/>
            <person name="Ramirez L."/>
            <person name="Alfaro M."/>
            <person name="Sun H."/>
            <person name="Tritt A."/>
            <person name="Yoshinaga Y."/>
            <person name="Zwiers L.-H."/>
            <person name="Turgeon B."/>
            <person name="Goodwin S."/>
            <person name="Spatafora J."/>
            <person name="Crous P."/>
            <person name="Grigoriev I."/>
        </authorList>
    </citation>
    <scope>NUCLEOTIDE SEQUENCE</scope>
    <source>
        <strain evidence="3">ATCC 36951</strain>
    </source>
</reference>
<keyword evidence="4" id="KW-1185">Reference proteome</keyword>
<dbReference type="GeneID" id="54557632"/>
<evidence type="ECO:0000313" key="3">
    <source>
        <dbReference type="EMBL" id="KAF2171875.1"/>
    </source>
</evidence>
<keyword evidence="2" id="KW-0472">Membrane</keyword>
<dbReference type="GO" id="GO:0016740">
    <property type="term" value="F:transferase activity"/>
    <property type="evidence" value="ECO:0007669"/>
    <property type="project" value="UniProtKB-KW"/>
</dbReference>
<feature type="region of interest" description="Disordered" evidence="1">
    <location>
        <begin position="52"/>
        <end position="74"/>
    </location>
</feature>
<evidence type="ECO:0000256" key="1">
    <source>
        <dbReference type="SAM" id="MobiDB-lite"/>
    </source>
</evidence>
<dbReference type="EMBL" id="ML993582">
    <property type="protein sequence ID" value="KAF2171875.1"/>
    <property type="molecule type" value="Genomic_DNA"/>
</dbReference>
<dbReference type="Gene3D" id="3.90.550.10">
    <property type="entry name" value="Spore Coat Polysaccharide Biosynthesis Protein SpsA, Chain A"/>
    <property type="match status" value="1"/>
</dbReference>
<proteinExistence type="predicted"/>
<protein>
    <submittedName>
        <fullName evidence="3">Glycosyltransferase family 8 protein</fullName>
    </submittedName>
</protein>
<keyword evidence="3" id="KW-0808">Transferase</keyword>
<dbReference type="AlphaFoldDB" id="A0A6A6CXW0"/>
<dbReference type="RefSeq" id="XP_033672764.1">
    <property type="nucleotide sequence ID" value="XM_033804360.1"/>
</dbReference>
<dbReference type="Proteomes" id="UP000799537">
    <property type="component" value="Unassembled WGS sequence"/>
</dbReference>
<dbReference type="InterPro" id="IPR029044">
    <property type="entry name" value="Nucleotide-diphossugar_trans"/>
</dbReference>